<organism evidence="3 4">
    <name type="scientific">Canavalia gladiata</name>
    <name type="common">Sword bean</name>
    <name type="synonym">Dolichos gladiatus</name>
    <dbReference type="NCBI Taxonomy" id="3824"/>
    <lineage>
        <taxon>Eukaryota</taxon>
        <taxon>Viridiplantae</taxon>
        <taxon>Streptophyta</taxon>
        <taxon>Embryophyta</taxon>
        <taxon>Tracheophyta</taxon>
        <taxon>Spermatophyta</taxon>
        <taxon>Magnoliopsida</taxon>
        <taxon>eudicotyledons</taxon>
        <taxon>Gunneridae</taxon>
        <taxon>Pentapetalae</taxon>
        <taxon>rosids</taxon>
        <taxon>fabids</taxon>
        <taxon>Fabales</taxon>
        <taxon>Fabaceae</taxon>
        <taxon>Papilionoideae</taxon>
        <taxon>50 kb inversion clade</taxon>
        <taxon>NPAAA clade</taxon>
        <taxon>indigoferoid/millettioid clade</taxon>
        <taxon>Phaseoleae</taxon>
        <taxon>Canavalia</taxon>
    </lineage>
</organism>
<sequence length="100" mass="10723">MSSRKASLGLERTIQHDDPCSCRGGDAFPGLSLSDLISALRQRTKGQEGGGHGELGKCGEYSLAGASKQRKAKKPFVLAESGHNSSKPEYDTGLLELKRY</sequence>
<dbReference type="EMBL" id="JAYMYQ010000004">
    <property type="protein sequence ID" value="KAK7338282.1"/>
    <property type="molecule type" value="Genomic_DNA"/>
</dbReference>
<dbReference type="AlphaFoldDB" id="A0AAN9QP37"/>
<keyword evidence="4" id="KW-1185">Reference proteome</keyword>
<accession>A0AAN9QP37</accession>
<proteinExistence type="predicted"/>
<gene>
    <name evidence="2" type="ORF">VNO77_18886</name>
    <name evidence="3" type="ORF">VNO77_18887</name>
</gene>
<comment type="caution">
    <text evidence="3">The sequence shown here is derived from an EMBL/GenBank/DDBJ whole genome shotgun (WGS) entry which is preliminary data.</text>
</comment>
<reference evidence="3 4" key="1">
    <citation type="submission" date="2024-01" db="EMBL/GenBank/DDBJ databases">
        <title>The genomes of 5 underutilized Papilionoideae crops provide insights into root nodulation and disease resistanc.</title>
        <authorList>
            <person name="Jiang F."/>
        </authorList>
    </citation>
    <scope>NUCLEOTIDE SEQUENCE [LARGE SCALE GENOMIC DNA]</scope>
    <source>
        <strain evidence="3">LVBAO_FW01</strain>
        <tissue evidence="3">Leaves</tissue>
    </source>
</reference>
<name>A0AAN9QP37_CANGL</name>
<evidence type="ECO:0000256" key="1">
    <source>
        <dbReference type="SAM" id="MobiDB-lite"/>
    </source>
</evidence>
<evidence type="ECO:0000313" key="3">
    <source>
        <dbReference type="EMBL" id="KAK7338283.1"/>
    </source>
</evidence>
<feature type="region of interest" description="Disordered" evidence="1">
    <location>
        <begin position="79"/>
        <end position="100"/>
    </location>
</feature>
<evidence type="ECO:0000313" key="2">
    <source>
        <dbReference type="EMBL" id="KAK7338282.1"/>
    </source>
</evidence>
<evidence type="ECO:0000313" key="4">
    <source>
        <dbReference type="Proteomes" id="UP001367508"/>
    </source>
</evidence>
<dbReference type="Proteomes" id="UP001367508">
    <property type="component" value="Unassembled WGS sequence"/>
</dbReference>
<feature type="compositionally biased region" description="Basic and acidic residues" evidence="1">
    <location>
        <begin position="86"/>
        <end position="100"/>
    </location>
</feature>
<dbReference type="EMBL" id="JAYMYQ010000004">
    <property type="protein sequence ID" value="KAK7338283.1"/>
    <property type="molecule type" value="Genomic_DNA"/>
</dbReference>
<protein>
    <submittedName>
        <fullName evidence="3">Uncharacterized protein</fullName>
    </submittedName>
</protein>